<dbReference type="PRINTS" id="PR01176">
    <property type="entry name" value="GABABRECEPTR"/>
</dbReference>
<dbReference type="InterPro" id="IPR001828">
    <property type="entry name" value="ANF_lig-bd_rcpt"/>
</dbReference>
<keyword evidence="4 15" id="KW-0812">Transmembrane</keyword>
<dbReference type="SMART" id="SM00079">
    <property type="entry name" value="PBPe"/>
    <property type="match status" value="1"/>
</dbReference>
<evidence type="ECO:0000256" key="15">
    <source>
        <dbReference type="SAM" id="Phobius"/>
    </source>
</evidence>
<evidence type="ECO:0000313" key="18">
    <source>
        <dbReference type="EMBL" id="CAK9320821.1"/>
    </source>
</evidence>
<dbReference type="InterPro" id="IPR028082">
    <property type="entry name" value="Peripla_BP_I"/>
</dbReference>
<comment type="similarity">
    <text evidence="2 13">Belongs to the glutamate-gated ion channel (TC 1.A.10.1) family.</text>
</comment>
<evidence type="ECO:0000259" key="17">
    <source>
        <dbReference type="SMART" id="SM00079"/>
    </source>
</evidence>
<dbReference type="InterPro" id="IPR044440">
    <property type="entry name" value="GABAb_receptor_plant_PBP1"/>
</dbReference>
<evidence type="ECO:0000256" key="12">
    <source>
        <dbReference type="ARBA" id="ARBA00023303"/>
    </source>
</evidence>
<evidence type="ECO:0000256" key="11">
    <source>
        <dbReference type="ARBA" id="ARBA00023286"/>
    </source>
</evidence>
<dbReference type="SUPFAM" id="SSF53850">
    <property type="entry name" value="Periplasmic binding protein-like II"/>
    <property type="match status" value="1"/>
</dbReference>
<dbReference type="PIRSF" id="PIRSF037090">
    <property type="entry name" value="Iontro_Glu-like_rcpt_pln"/>
    <property type="match status" value="1"/>
</dbReference>
<feature type="domain" description="Ionotropic glutamate receptor C-terminal" evidence="17">
    <location>
        <begin position="476"/>
        <end position="817"/>
    </location>
</feature>
<evidence type="ECO:0000256" key="7">
    <source>
        <dbReference type="ARBA" id="ARBA00023065"/>
    </source>
</evidence>
<keyword evidence="11 13" id="KW-1071">Ligand-gated ion channel</keyword>
<dbReference type="Pfam" id="PF01094">
    <property type="entry name" value="ANF_receptor"/>
    <property type="match status" value="1"/>
</dbReference>
<dbReference type="InterPro" id="IPR001320">
    <property type="entry name" value="Iontro_rcpt_C"/>
</dbReference>
<feature type="transmembrane region" description="Helical" evidence="15">
    <location>
        <begin position="837"/>
        <end position="857"/>
    </location>
</feature>
<feature type="transmembrane region" description="Helical" evidence="15">
    <location>
        <begin position="657"/>
        <end position="681"/>
    </location>
</feature>
<proteinExistence type="inferred from homology"/>
<feature type="chain" id="PRO_5046259740" description="Glutamate receptor" evidence="16">
    <location>
        <begin position="21"/>
        <end position="937"/>
    </location>
</feature>
<dbReference type="CDD" id="cd13686">
    <property type="entry name" value="GluR_Plant"/>
    <property type="match status" value="1"/>
</dbReference>
<accession>A0ABP0YKB9</accession>
<evidence type="ECO:0000256" key="8">
    <source>
        <dbReference type="ARBA" id="ARBA00023136"/>
    </source>
</evidence>
<keyword evidence="19" id="KW-1185">Reference proteome</keyword>
<keyword evidence="7 13" id="KW-0406">Ion transport</keyword>
<dbReference type="InterPro" id="IPR015683">
    <property type="entry name" value="Ionotropic_Glu_rcpt"/>
</dbReference>
<feature type="transmembrane region" description="Helical" evidence="15">
    <location>
        <begin position="597"/>
        <end position="615"/>
    </location>
</feature>
<evidence type="ECO:0000256" key="5">
    <source>
        <dbReference type="ARBA" id="ARBA00022729"/>
    </source>
</evidence>
<reference evidence="18 19" key="1">
    <citation type="submission" date="2024-03" db="EMBL/GenBank/DDBJ databases">
        <authorList>
            <person name="Gkanogiannis A."/>
            <person name="Becerra Lopez-Lavalle L."/>
        </authorList>
    </citation>
    <scope>NUCLEOTIDE SEQUENCE [LARGE SCALE GENOMIC DNA]</scope>
</reference>
<feature type="region of interest" description="Disordered" evidence="14">
    <location>
        <begin position="898"/>
        <end position="937"/>
    </location>
</feature>
<evidence type="ECO:0000256" key="16">
    <source>
        <dbReference type="SAM" id="SignalP"/>
    </source>
</evidence>
<dbReference type="Gene3D" id="3.40.50.2300">
    <property type="match status" value="2"/>
</dbReference>
<evidence type="ECO:0000256" key="6">
    <source>
        <dbReference type="ARBA" id="ARBA00022989"/>
    </source>
</evidence>
<name>A0ABP0YKB9_9ROSI</name>
<comment type="subcellular location">
    <subcellularLocation>
        <location evidence="1">Membrane</location>
        <topology evidence="1">Multi-pass membrane protein</topology>
    </subcellularLocation>
</comment>
<dbReference type="PANTHER" id="PTHR18966">
    <property type="entry name" value="IONOTROPIC GLUTAMATE RECEPTOR"/>
    <property type="match status" value="1"/>
</dbReference>
<dbReference type="Pfam" id="PF00060">
    <property type="entry name" value="Lig_chan"/>
    <property type="match status" value="1"/>
</dbReference>
<keyword evidence="8 13" id="KW-0472">Membrane</keyword>
<evidence type="ECO:0000256" key="10">
    <source>
        <dbReference type="ARBA" id="ARBA00023180"/>
    </source>
</evidence>
<keyword evidence="6 15" id="KW-1133">Transmembrane helix</keyword>
<comment type="function">
    <text evidence="13">Glutamate-gated receptor that probably acts as non-selective cation channel.</text>
</comment>
<keyword evidence="5 16" id="KW-0732">Signal</keyword>
<dbReference type="Proteomes" id="UP001642487">
    <property type="component" value="Chromosome 4"/>
</dbReference>
<sequence>MHFTMRSICILLLMLLFSRSSSIGDSTNVSTRPEVVNIGALFSFRSMIGKVGKIAVEAAVEDVNSDPSILGGTKLKLSLHDTNYSGFLGIIESLRFMETKTMAIIGPQNSVTAHVISHIANEVQVPLLSFSATDPTLSSLQFPFFIRTSQNDLYQMAAVAEIVDYYQWKEVIAIFVDDDHGRNGITALGDQLNEKRCKISLKVPLKPDASRDEVTNALVKVALTESRILVVHTYETTGMVVLNVAQYLGLTEPGYVWITTNWLSLLLDTNSPLPSASMENIQGLVALRLYTPDSALKRNFVSRWTNLTNGKSSMGPLGLSTYGLYAYDTVWMLAHAINAFLNEGGNLSFSKLSKLSGTDVGTLNLNSMSVFNGGKTLLHKILEVNFTGITGSVEFTPDRDLIHPAFEVINIIGTGERRIGYWSNYSGLSIVPPETLYSKPPNRTNSNQKLYDVVWPGQATQKPRGWAFPNSGRYLRIGVPRRVSYQEFVSQVEGTDMFTGYCVDVFTAAINMLPYAVPYKLIPFGDGLTNPSETELIRLITTGVFDGAIGDIAIITNRTRMADFTQPYIESGLVVVAPVKKLNSSAWAFLRPFTPEMWCVTAASFLVVGAVVWILEHRINDDFRGPPKKQVITILWFSFSTLFFSHRENTVSALGRLVLLIWLFVVLIINSSYTASLTSILTVQQLSSPVKGIETLISNNDPIGYQQGSFARNYLIEELGIHESRLVPLISAEHYVKALNDGPANNGVAAIIDERAYVELFLSTRCEYSIVGQEFTKNGWGFAFPRDSPLAVDLSTAILRLSEDGDLQRIHDKWLMKSACTSQASKFEVDRLQLNSFWGLFLICGLACLLALSIYLFQMVRQYSEHYSEELRSSEQTSRSASLHRFLSFADEKEEVFRSRSKQKQMQEASVRSINEETSTGSSRKFGHGYTDGIDDA</sequence>
<evidence type="ECO:0000256" key="3">
    <source>
        <dbReference type="ARBA" id="ARBA00022448"/>
    </source>
</evidence>
<dbReference type="Gene3D" id="1.10.287.70">
    <property type="match status" value="1"/>
</dbReference>
<evidence type="ECO:0000256" key="1">
    <source>
        <dbReference type="ARBA" id="ARBA00004141"/>
    </source>
</evidence>
<dbReference type="InterPro" id="IPR017103">
    <property type="entry name" value="Iontropic_Glu_rcpt_pln"/>
</dbReference>
<keyword evidence="3 13" id="KW-0813">Transport</keyword>
<evidence type="ECO:0000256" key="14">
    <source>
        <dbReference type="SAM" id="MobiDB-lite"/>
    </source>
</evidence>
<evidence type="ECO:0000256" key="13">
    <source>
        <dbReference type="PIRNR" id="PIRNR037090"/>
    </source>
</evidence>
<keyword evidence="12 13" id="KW-0407">Ion channel</keyword>
<feature type="compositionally biased region" description="Polar residues" evidence="14">
    <location>
        <begin position="904"/>
        <end position="923"/>
    </location>
</feature>
<evidence type="ECO:0000256" key="9">
    <source>
        <dbReference type="ARBA" id="ARBA00023170"/>
    </source>
</evidence>
<feature type="signal peptide" evidence="16">
    <location>
        <begin position="1"/>
        <end position="20"/>
    </location>
</feature>
<dbReference type="Gene3D" id="3.40.190.10">
    <property type="entry name" value="Periplasmic binding protein-like II"/>
    <property type="match status" value="3"/>
</dbReference>
<evidence type="ECO:0000313" key="19">
    <source>
        <dbReference type="Proteomes" id="UP001642487"/>
    </source>
</evidence>
<evidence type="ECO:0000256" key="2">
    <source>
        <dbReference type="ARBA" id="ARBA00008685"/>
    </source>
</evidence>
<organism evidence="18 19">
    <name type="scientific">Citrullus colocynthis</name>
    <name type="common">colocynth</name>
    <dbReference type="NCBI Taxonomy" id="252529"/>
    <lineage>
        <taxon>Eukaryota</taxon>
        <taxon>Viridiplantae</taxon>
        <taxon>Streptophyta</taxon>
        <taxon>Embryophyta</taxon>
        <taxon>Tracheophyta</taxon>
        <taxon>Spermatophyta</taxon>
        <taxon>Magnoliopsida</taxon>
        <taxon>eudicotyledons</taxon>
        <taxon>Gunneridae</taxon>
        <taxon>Pentapetalae</taxon>
        <taxon>rosids</taxon>
        <taxon>fabids</taxon>
        <taxon>Cucurbitales</taxon>
        <taxon>Cucurbitaceae</taxon>
        <taxon>Benincaseae</taxon>
        <taxon>Citrullus</taxon>
    </lineage>
</organism>
<dbReference type="EMBL" id="OZ021738">
    <property type="protein sequence ID" value="CAK9320821.1"/>
    <property type="molecule type" value="Genomic_DNA"/>
</dbReference>
<dbReference type="CDD" id="cd19990">
    <property type="entry name" value="PBP1_GABAb_receptor_plant"/>
    <property type="match status" value="1"/>
</dbReference>
<keyword evidence="10" id="KW-0325">Glycoprotein</keyword>
<protein>
    <recommendedName>
        <fullName evidence="13">Glutamate receptor</fullName>
    </recommendedName>
</protein>
<keyword evidence="9 13" id="KW-0675">Receptor</keyword>
<gene>
    <name evidence="18" type="ORF">CITCOLO1_LOCUS12877</name>
</gene>
<dbReference type="SUPFAM" id="SSF53822">
    <property type="entry name" value="Periplasmic binding protein-like I"/>
    <property type="match status" value="1"/>
</dbReference>
<evidence type="ECO:0000256" key="4">
    <source>
        <dbReference type="ARBA" id="ARBA00022692"/>
    </source>
</evidence>